<evidence type="ECO:0000256" key="5">
    <source>
        <dbReference type="ARBA" id="ARBA00023315"/>
    </source>
</evidence>
<keyword evidence="5 6" id="KW-0012">Acyltransferase</keyword>
<evidence type="ECO:0000259" key="7">
    <source>
        <dbReference type="Pfam" id="PF00198"/>
    </source>
</evidence>
<protein>
    <recommendedName>
        <fullName evidence="6">Dihydrolipoamide acetyltransferase component of pyruvate dehydrogenase complex</fullName>
        <ecNumber evidence="6">2.3.1.-</ecNumber>
    </recommendedName>
</protein>
<comment type="caution">
    <text evidence="9">The sequence shown here is derived from an EMBL/GenBank/DDBJ whole genome shotgun (WGS) entry which is preliminary data.</text>
</comment>
<sequence>MIDIEVPKFNSNDTAYVLVEWLAEDGQQLKEGDPVAVIETSKAADELACEHDGVLQRLVAAPADCGQGDVIAHLFASEADRQEFLAGRNEKPAPGSVDEAAERLPTLTEPARLLAEQHGIEPAALARLGLRVVREADVRRLLSEAPQDGGGRTHTPNRVQRAVAAAVSQSHREIPAAFTAVVVTVDSALATARELSERTGALIGLPELLVAVLGGLPGRFPLCYGTPTTEDTLLLPEAAHVGVTVDVGQGLSAPVVKNAGERTLADISGLLMDYRIKAMREAFQTDDLGGANILLSLNSDEDILLAQPIVFPGQTCAVSLAGVRREAVFAADGTVTPRSVAVVGLAYDHRFVNGSTAVEFLKAVKEALESPAALGVRDEEAGSDAVDR</sequence>
<dbReference type="SUPFAM" id="SSF51230">
    <property type="entry name" value="Single hybrid motif"/>
    <property type="match status" value="1"/>
</dbReference>
<proteinExistence type="inferred from homology"/>
<dbReference type="InterPro" id="IPR011053">
    <property type="entry name" value="Single_hybrid_motif"/>
</dbReference>
<dbReference type="Pfam" id="PF00364">
    <property type="entry name" value="Biotin_lipoyl"/>
    <property type="match status" value="1"/>
</dbReference>
<dbReference type="PANTHER" id="PTHR43178:SF5">
    <property type="entry name" value="LIPOAMIDE ACYLTRANSFERASE COMPONENT OF BRANCHED-CHAIN ALPHA-KETO ACID DEHYDROGENASE COMPLEX, MITOCHONDRIAL"/>
    <property type="match status" value="1"/>
</dbReference>
<dbReference type="InterPro" id="IPR023213">
    <property type="entry name" value="CAT-like_dom_sf"/>
</dbReference>
<dbReference type="Proteomes" id="UP001500151">
    <property type="component" value="Unassembled WGS sequence"/>
</dbReference>
<dbReference type="PROSITE" id="PS00189">
    <property type="entry name" value="LIPOYL"/>
    <property type="match status" value="1"/>
</dbReference>
<evidence type="ECO:0000256" key="2">
    <source>
        <dbReference type="ARBA" id="ARBA00007317"/>
    </source>
</evidence>
<dbReference type="CDD" id="cd06849">
    <property type="entry name" value="lipoyl_domain"/>
    <property type="match status" value="1"/>
</dbReference>
<comment type="similarity">
    <text evidence="2 6">Belongs to the 2-oxoacid dehydrogenase family.</text>
</comment>
<keyword evidence="3 6" id="KW-0808">Transferase</keyword>
<evidence type="ECO:0000256" key="4">
    <source>
        <dbReference type="ARBA" id="ARBA00022823"/>
    </source>
</evidence>
<dbReference type="SUPFAM" id="SSF52777">
    <property type="entry name" value="CoA-dependent acyltransferases"/>
    <property type="match status" value="1"/>
</dbReference>
<dbReference type="InterPro" id="IPR001078">
    <property type="entry name" value="2-oxoacid_DH_actylTfrase"/>
</dbReference>
<dbReference type="RefSeq" id="WP_344392479.1">
    <property type="nucleotide sequence ID" value="NZ_BAAASJ010000044.1"/>
</dbReference>
<keyword evidence="10" id="KW-1185">Reference proteome</keyword>
<dbReference type="InterPro" id="IPR000089">
    <property type="entry name" value="Biotin_lipoyl"/>
</dbReference>
<keyword evidence="4 6" id="KW-0450">Lipoyl</keyword>
<evidence type="ECO:0000259" key="8">
    <source>
        <dbReference type="Pfam" id="PF00364"/>
    </source>
</evidence>
<evidence type="ECO:0000313" key="9">
    <source>
        <dbReference type="EMBL" id="GAA2642804.1"/>
    </source>
</evidence>
<feature type="domain" description="Lipoyl-binding" evidence="8">
    <location>
        <begin position="6"/>
        <end position="72"/>
    </location>
</feature>
<dbReference type="Gene3D" id="3.30.559.10">
    <property type="entry name" value="Chloramphenicol acetyltransferase-like domain"/>
    <property type="match status" value="1"/>
</dbReference>
<evidence type="ECO:0000256" key="6">
    <source>
        <dbReference type="RuleBase" id="RU003423"/>
    </source>
</evidence>
<accession>A0ABN3R3C2</accession>
<dbReference type="PANTHER" id="PTHR43178">
    <property type="entry name" value="DIHYDROLIPOAMIDE ACETYLTRANSFERASE COMPONENT OF PYRUVATE DEHYDROGENASE COMPLEX"/>
    <property type="match status" value="1"/>
</dbReference>
<evidence type="ECO:0000256" key="1">
    <source>
        <dbReference type="ARBA" id="ARBA00001938"/>
    </source>
</evidence>
<dbReference type="Gene3D" id="2.40.50.100">
    <property type="match status" value="1"/>
</dbReference>
<dbReference type="InterPro" id="IPR050743">
    <property type="entry name" value="2-oxoacid_DH_E2_comp"/>
</dbReference>
<name>A0ABN3R3C2_9ACTN</name>
<reference evidence="9 10" key="1">
    <citation type="journal article" date="2019" name="Int. J. Syst. Evol. Microbiol.">
        <title>The Global Catalogue of Microorganisms (GCM) 10K type strain sequencing project: providing services to taxonomists for standard genome sequencing and annotation.</title>
        <authorList>
            <consortium name="The Broad Institute Genomics Platform"/>
            <consortium name="The Broad Institute Genome Sequencing Center for Infectious Disease"/>
            <person name="Wu L."/>
            <person name="Ma J."/>
        </authorList>
    </citation>
    <scope>NUCLEOTIDE SEQUENCE [LARGE SCALE GENOMIC DNA]</scope>
    <source>
        <strain evidence="9 10">JCM 4524</strain>
    </source>
</reference>
<dbReference type="Pfam" id="PF00198">
    <property type="entry name" value="2-oxoacid_dh"/>
    <property type="match status" value="1"/>
</dbReference>
<evidence type="ECO:0000256" key="3">
    <source>
        <dbReference type="ARBA" id="ARBA00022679"/>
    </source>
</evidence>
<dbReference type="InterPro" id="IPR003016">
    <property type="entry name" value="2-oxoA_DH_lipoyl-BS"/>
</dbReference>
<feature type="domain" description="2-oxoacid dehydrogenase acyltransferase catalytic" evidence="7">
    <location>
        <begin position="157"/>
        <end position="374"/>
    </location>
</feature>
<comment type="cofactor">
    <cofactor evidence="1 6">
        <name>(R)-lipoate</name>
        <dbReference type="ChEBI" id="CHEBI:83088"/>
    </cofactor>
</comment>
<evidence type="ECO:0000313" key="10">
    <source>
        <dbReference type="Proteomes" id="UP001500151"/>
    </source>
</evidence>
<organism evidence="9 10">
    <name type="scientific">Streptomyces vastus</name>
    <dbReference type="NCBI Taxonomy" id="285451"/>
    <lineage>
        <taxon>Bacteria</taxon>
        <taxon>Bacillati</taxon>
        <taxon>Actinomycetota</taxon>
        <taxon>Actinomycetes</taxon>
        <taxon>Kitasatosporales</taxon>
        <taxon>Streptomycetaceae</taxon>
        <taxon>Streptomyces</taxon>
    </lineage>
</organism>
<dbReference type="EMBL" id="BAAASJ010000044">
    <property type="protein sequence ID" value="GAA2642804.1"/>
    <property type="molecule type" value="Genomic_DNA"/>
</dbReference>
<gene>
    <name evidence="9" type="ORF">GCM10010307_46000</name>
</gene>
<dbReference type="EC" id="2.3.1.-" evidence="6"/>